<dbReference type="AlphaFoldDB" id="A0AAV6M183"/>
<comment type="caution">
    <text evidence="1">The sequence shown here is derived from an EMBL/GenBank/DDBJ whole genome shotgun (WGS) entry which is preliminary data.</text>
</comment>
<name>A0AAV6M183_9ROSI</name>
<organism evidence="1 2">
    <name type="scientific">Cucurbita argyrosperma subsp. sororia</name>
    <dbReference type="NCBI Taxonomy" id="37648"/>
    <lineage>
        <taxon>Eukaryota</taxon>
        <taxon>Viridiplantae</taxon>
        <taxon>Streptophyta</taxon>
        <taxon>Embryophyta</taxon>
        <taxon>Tracheophyta</taxon>
        <taxon>Spermatophyta</taxon>
        <taxon>Magnoliopsida</taxon>
        <taxon>eudicotyledons</taxon>
        <taxon>Gunneridae</taxon>
        <taxon>Pentapetalae</taxon>
        <taxon>rosids</taxon>
        <taxon>fabids</taxon>
        <taxon>Cucurbitales</taxon>
        <taxon>Cucurbitaceae</taxon>
        <taxon>Cucurbiteae</taxon>
        <taxon>Cucurbita</taxon>
    </lineage>
</organism>
<keyword evidence="2" id="KW-1185">Reference proteome</keyword>
<dbReference type="Proteomes" id="UP000685013">
    <property type="component" value="Chromosome 18"/>
</dbReference>
<feature type="non-terminal residue" evidence="1">
    <location>
        <position position="1"/>
    </location>
</feature>
<evidence type="ECO:0000313" key="2">
    <source>
        <dbReference type="Proteomes" id="UP000685013"/>
    </source>
</evidence>
<dbReference type="EMBL" id="JAGKQH010000018">
    <property type="protein sequence ID" value="KAG6573468.1"/>
    <property type="molecule type" value="Genomic_DNA"/>
</dbReference>
<sequence>MSNVDPGNKEQLVEETTLAEAVLEPTAPSASSDQPTIVITLEALQSLIQSQVNQAILLLLRVSAHASPDFVTTYNATVRLDAATLRSNQGSSGQVRSSGK</sequence>
<accession>A0AAV6M183</accession>
<reference evidence="1 2" key="1">
    <citation type="journal article" date="2021" name="Hortic Res">
        <title>The domestication of Cucurbita argyrosperma as revealed by the genome of its wild relative.</title>
        <authorList>
            <person name="Barrera-Redondo J."/>
            <person name="Sanchez-de la Vega G."/>
            <person name="Aguirre-Liguori J.A."/>
            <person name="Castellanos-Morales G."/>
            <person name="Gutierrez-Guerrero Y.T."/>
            <person name="Aguirre-Dugua X."/>
            <person name="Aguirre-Planter E."/>
            <person name="Tenaillon M.I."/>
            <person name="Lira-Saade R."/>
            <person name="Eguiarte L.E."/>
        </authorList>
    </citation>
    <scope>NUCLEOTIDE SEQUENCE [LARGE SCALE GENOMIC DNA]</scope>
    <source>
        <strain evidence="1">JBR-2021</strain>
    </source>
</reference>
<gene>
    <name evidence="1" type="ORF">SDJN03_27355</name>
</gene>
<proteinExistence type="predicted"/>
<protein>
    <submittedName>
        <fullName evidence="1">Uncharacterized protein</fullName>
    </submittedName>
</protein>
<evidence type="ECO:0000313" key="1">
    <source>
        <dbReference type="EMBL" id="KAG6573468.1"/>
    </source>
</evidence>